<name>A0A9N9RST8_9DIPT</name>
<dbReference type="PANTHER" id="PTHR33964:SF1">
    <property type="entry name" value="RE45066P"/>
    <property type="match status" value="1"/>
</dbReference>
<dbReference type="OrthoDB" id="10051804at2759"/>
<dbReference type="Proteomes" id="UP001153620">
    <property type="component" value="Chromosome 2"/>
</dbReference>
<keyword evidence="2" id="KW-1185">Reference proteome</keyword>
<evidence type="ECO:0000313" key="2">
    <source>
        <dbReference type="Proteomes" id="UP001153620"/>
    </source>
</evidence>
<organism evidence="1 2">
    <name type="scientific">Chironomus riparius</name>
    <dbReference type="NCBI Taxonomy" id="315576"/>
    <lineage>
        <taxon>Eukaryota</taxon>
        <taxon>Metazoa</taxon>
        <taxon>Ecdysozoa</taxon>
        <taxon>Arthropoda</taxon>
        <taxon>Hexapoda</taxon>
        <taxon>Insecta</taxon>
        <taxon>Pterygota</taxon>
        <taxon>Neoptera</taxon>
        <taxon>Endopterygota</taxon>
        <taxon>Diptera</taxon>
        <taxon>Nematocera</taxon>
        <taxon>Chironomoidea</taxon>
        <taxon>Chironomidae</taxon>
        <taxon>Chironominae</taxon>
        <taxon>Chironomus</taxon>
    </lineage>
</organism>
<sequence length="294" mass="34397">MREIKQVLVAVYFFCNYIYANENHHHNQQQHAGVPCGQEELQQCARQIKAVEATREFNFVYNKEQLDRICPDLHMGLECIRSYSRRCMSQHERDHINKIYYGTNEMIKDLCMEGQYQEDFLRYSPCMQKVRNEYDHCKTDYQESMQALYRQKDEEARSTTTTTTTTTQSPGFMQITLMKRQQLNSVYVSLETTTAMPVKNSSDVADQEDKLKIVCCAFQKYIDCSAYAIEKACGNETAEFTRNFLSKMLSALMRLHCQQEYKCEKYSSSGVMKSYHVNLMAISIITPLILLKIY</sequence>
<protein>
    <submittedName>
        <fullName evidence="1">Uncharacterized protein</fullName>
    </submittedName>
</protein>
<dbReference type="AlphaFoldDB" id="A0A9N9RST8"/>
<evidence type="ECO:0000313" key="1">
    <source>
        <dbReference type="EMBL" id="CAG9802149.1"/>
    </source>
</evidence>
<proteinExistence type="predicted"/>
<dbReference type="EMBL" id="OU895878">
    <property type="protein sequence ID" value="CAG9802149.1"/>
    <property type="molecule type" value="Genomic_DNA"/>
</dbReference>
<reference evidence="1" key="2">
    <citation type="submission" date="2022-10" db="EMBL/GenBank/DDBJ databases">
        <authorList>
            <consortium name="ENA_rothamsted_submissions"/>
            <consortium name="culmorum"/>
            <person name="King R."/>
        </authorList>
    </citation>
    <scope>NUCLEOTIDE SEQUENCE</scope>
</reference>
<gene>
    <name evidence="1" type="ORF">CHIRRI_LOCUS5064</name>
</gene>
<reference evidence="1" key="1">
    <citation type="submission" date="2022-01" db="EMBL/GenBank/DDBJ databases">
        <authorList>
            <person name="King R."/>
        </authorList>
    </citation>
    <scope>NUCLEOTIDE SEQUENCE</scope>
</reference>
<dbReference type="PANTHER" id="PTHR33964">
    <property type="entry name" value="RE45066P-RELATED"/>
    <property type="match status" value="1"/>
</dbReference>
<accession>A0A9N9RST8</accession>